<dbReference type="PIRSF" id="PIRSF036578">
    <property type="entry name" value="RFC1"/>
    <property type="match status" value="1"/>
</dbReference>
<dbReference type="InterPro" id="IPR001357">
    <property type="entry name" value="BRCT_dom"/>
</dbReference>
<dbReference type="FunFam" id="3.40.50.10190:FF:000001">
    <property type="entry name" value="Replication factor C subunit 1"/>
    <property type="match status" value="1"/>
</dbReference>
<feature type="region of interest" description="Disordered" evidence="9">
    <location>
        <begin position="770"/>
        <end position="815"/>
    </location>
</feature>
<dbReference type="InterPro" id="IPR036420">
    <property type="entry name" value="BRCT_dom_sf"/>
</dbReference>
<reference evidence="12" key="1">
    <citation type="submission" date="2011-05" db="EMBL/GenBank/DDBJ databases">
        <authorList>
            <person name="Richards S.R."/>
            <person name="Qu J."/>
            <person name="Jiang H."/>
            <person name="Jhangiani S.N."/>
            <person name="Agravi P."/>
            <person name="Goodspeed R."/>
            <person name="Gross S."/>
            <person name="Mandapat C."/>
            <person name="Jackson L."/>
            <person name="Mathew T."/>
            <person name="Pu L."/>
            <person name="Thornton R."/>
            <person name="Saada N."/>
            <person name="Wilczek-Boney K.B."/>
            <person name="Lee S."/>
            <person name="Kovar C."/>
            <person name="Wu Y."/>
            <person name="Scherer S.E."/>
            <person name="Worley K.C."/>
            <person name="Muzny D.M."/>
            <person name="Gibbs R."/>
        </authorList>
    </citation>
    <scope>NUCLEOTIDE SEQUENCE</scope>
    <source>
        <strain evidence="12">Brora</strain>
    </source>
</reference>
<dbReference type="Gene3D" id="1.20.272.10">
    <property type="match status" value="1"/>
</dbReference>
<feature type="compositionally biased region" description="Polar residues" evidence="9">
    <location>
        <begin position="770"/>
        <end position="787"/>
    </location>
</feature>
<dbReference type="GO" id="GO:0003677">
    <property type="term" value="F:DNA binding"/>
    <property type="evidence" value="ECO:0007669"/>
    <property type="project" value="InterPro"/>
</dbReference>
<dbReference type="InterPro" id="IPR008921">
    <property type="entry name" value="DNA_pol3_clamp-load_cplx_C"/>
</dbReference>
<keyword evidence="12" id="KW-1185">Reference proteome</keyword>
<dbReference type="SUPFAM" id="SSF52113">
    <property type="entry name" value="BRCT domain"/>
    <property type="match status" value="1"/>
</dbReference>
<dbReference type="SMART" id="SM00382">
    <property type="entry name" value="AAA"/>
    <property type="match status" value="1"/>
</dbReference>
<dbReference type="GO" id="GO:0006281">
    <property type="term" value="P:DNA repair"/>
    <property type="evidence" value="ECO:0007669"/>
    <property type="project" value="InterPro"/>
</dbReference>
<dbReference type="CDD" id="cd17752">
    <property type="entry name" value="BRCT_RFC1"/>
    <property type="match status" value="1"/>
</dbReference>
<dbReference type="Gene3D" id="1.10.8.60">
    <property type="match status" value="1"/>
</dbReference>
<comment type="similarity">
    <text evidence="2 8">Belongs to the activator 1 large subunit family.</text>
</comment>
<evidence type="ECO:0000256" key="7">
    <source>
        <dbReference type="ARBA" id="ARBA00023242"/>
    </source>
</evidence>
<dbReference type="HOGENOM" id="CLU_003574_0_0_1"/>
<evidence type="ECO:0000256" key="5">
    <source>
        <dbReference type="ARBA" id="ARBA00022741"/>
    </source>
</evidence>
<dbReference type="Gene3D" id="3.40.50.10190">
    <property type="entry name" value="BRCT domain"/>
    <property type="match status" value="1"/>
</dbReference>
<dbReference type="FunFam" id="3.40.50.300:FF:000395">
    <property type="entry name" value="Replication factor C subunit 1"/>
    <property type="match status" value="1"/>
</dbReference>
<keyword evidence="4 8" id="KW-0235">DNA replication</keyword>
<dbReference type="OMA" id="QENYLHY"/>
<keyword evidence="5 8" id="KW-0547">Nucleotide-binding</keyword>
<dbReference type="Pfam" id="PF25361">
    <property type="entry name" value="AAA_lid_RFC1"/>
    <property type="match status" value="1"/>
</dbReference>
<dbReference type="Pfam" id="PF00533">
    <property type="entry name" value="BRCT"/>
    <property type="match status" value="1"/>
</dbReference>
<dbReference type="GO" id="GO:0006260">
    <property type="term" value="P:DNA replication"/>
    <property type="evidence" value="ECO:0007669"/>
    <property type="project" value="UniProtKB-KW"/>
</dbReference>
<organism evidence="11 12">
    <name type="scientific">Strigamia maritima</name>
    <name type="common">European centipede</name>
    <name type="synonym">Geophilus maritimus</name>
    <dbReference type="NCBI Taxonomy" id="126957"/>
    <lineage>
        <taxon>Eukaryota</taxon>
        <taxon>Metazoa</taxon>
        <taxon>Ecdysozoa</taxon>
        <taxon>Arthropoda</taxon>
        <taxon>Myriapoda</taxon>
        <taxon>Chilopoda</taxon>
        <taxon>Pleurostigmophora</taxon>
        <taxon>Geophilomorpha</taxon>
        <taxon>Linotaeniidae</taxon>
        <taxon>Strigamia</taxon>
    </lineage>
</organism>
<sequence>MAIRKSKENRSLLNPVKHDNDDNKNNKFVLVVNKMSRSQIPNRKIVPRLTVKIVEKLAPVPTRSSDYFGKQPIDRKVVESKKIAPSSFFDDDEDDFVETLRQLDELEKEKNGNNCTQNENSSSAKKTNNYWEYKNRLGPRAPGSKEIPEGENDCLAGLTFVITGVLSSLEREEAADLIKKYGGKVTQSISKNTSFVVVGDDAGPSKLEKAEKLGTKRIDEDGVLDMIRTRKGKKSCCTVEIGRNKKLNVAKVPRMETSVATVPRNETNVSRASTSSMEETKLTVLLPKTSKDGGASNLWVDKYKPTNLKQIIGQQGERSNAKKLLKWLSDWHKNNRGNCETKGKKQPSRFSQDGVAFKAALLSGPPGVGKTTTAHLVCKEAGFEFVELNASDTRSKRSLQEEVGNLLNNRSLTREFSFTSRHCLVMDEVDGMAGNEDRGGVQELIQLIKSTKVPIICLCNDRNHPKIRSLSNYCFDLKFLKPRVEQIKGAMMSICFKENFTIDSKTVHELVEASHHDVRQVIHHLSLMSARGGSTINLKKDTRLNSFEACRRVFDEEAHEKMNIHDKNELFFYDYSNSPLFVHENYIRMKPAGTNFPWYLCRKTQLQLLRSLSRAADSLCAGDSADKLMRPDNWSLLPVQAVFSSIVPGELLKSRVSFQINFPSWFGKNSRRGKLDRISQELALHMHLRISADKTTANTDYIYLLREAIAKPMRRGQEQPPEVVRSVAVMKAYDLTREDWDNLLELTTWPDQRDPMSEVEPKTKAAFTRAYNSSCHRSPHSATSTVKKSARRVTLEDGEEDEDEEDEEEEKEKEEVVVAVKAIKKKGKNITNKKKKSKPEFTL</sequence>
<evidence type="ECO:0000256" key="3">
    <source>
        <dbReference type="ARBA" id="ARBA00020401"/>
    </source>
</evidence>
<dbReference type="Pfam" id="PF08519">
    <property type="entry name" value="RFC1"/>
    <property type="match status" value="1"/>
</dbReference>
<dbReference type="FunFam" id="1.10.8.60:FF:000021">
    <property type="entry name" value="Replication factor C subunit 1"/>
    <property type="match status" value="1"/>
</dbReference>
<dbReference type="InterPro" id="IPR003593">
    <property type="entry name" value="AAA+_ATPase"/>
</dbReference>
<dbReference type="SUPFAM" id="SSF48019">
    <property type="entry name" value="post-AAA+ oligomerization domain-like"/>
    <property type="match status" value="1"/>
</dbReference>
<feature type="compositionally biased region" description="Acidic residues" evidence="9">
    <location>
        <begin position="796"/>
        <end position="812"/>
    </location>
</feature>
<dbReference type="CDD" id="cd00009">
    <property type="entry name" value="AAA"/>
    <property type="match status" value="1"/>
</dbReference>
<dbReference type="InterPro" id="IPR012178">
    <property type="entry name" value="RFC1"/>
</dbReference>
<dbReference type="GO" id="GO:0016887">
    <property type="term" value="F:ATP hydrolysis activity"/>
    <property type="evidence" value="ECO:0007669"/>
    <property type="project" value="InterPro"/>
</dbReference>
<dbReference type="eggNOG" id="KOG1968">
    <property type="taxonomic scope" value="Eukaryota"/>
</dbReference>
<dbReference type="InterPro" id="IPR003959">
    <property type="entry name" value="ATPase_AAA_core"/>
</dbReference>
<evidence type="ECO:0000259" key="10">
    <source>
        <dbReference type="PROSITE" id="PS50172"/>
    </source>
</evidence>
<dbReference type="EMBL" id="JH432085">
    <property type="status" value="NOT_ANNOTATED_CDS"/>
    <property type="molecule type" value="Genomic_DNA"/>
</dbReference>
<dbReference type="EnsemblMetazoa" id="SMAR011627-RA">
    <property type="protein sequence ID" value="SMAR011627-PA"/>
    <property type="gene ID" value="SMAR011627"/>
</dbReference>
<dbReference type="InterPro" id="IPR047854">
    <property type="entry name" value="RFC_lid"/>
</dbReference>
<feature type="compositionally biased region" description="Polar residues" evidence="9">
    <location>
        <begin position="112"/>
        <end position="130"/>
    </location>
</feature>
<evidence type="ECO:0000256" key="8">
    <source>
        <dbReference type="PIRNR" id="PIRNR036578"/>
    </source>
</evidence>
<dbReference type="GO" id="GO:0003689">
    <property type="term" value="F:DNA clamp loader activity"/>
    <property type="evidence" value="ECO:0007669"/>
    <property type="project" value="UniProtKB-UniRule"/>
</dbReference>
<proteinExistence type="inferred from homology"/>
<protein>
    <recommendedName>
        <fullName evidence="3 8">Replication factor C subunit 1</fullName>
    </recommendedName>
</protein>
<dbReference type="SUPFAM" id="SSF52540">
    <property type="entry name" value="P-loop containing nucleoside triphosphate hydrolases"/>
    <property type="match status" value="1"/>
</dbReference>
<keyword evidence="7 8" id="KW-0539">Nucleus</keyword>
<name>T1JCV7_STRMM</name>
<comment type="subcellular location">
    <subcellularLocation>
        <location evidence="1 8">Nucleus</location>
    </subcellularLocation>
</comment>
<dbReference type="CDD" id="cd18140">
    <property type="entry name" value="HLD_clamp_RFC"/>
    <property type="match status" value="1"/>
</dbReference>
<dbReference type="PROSITE" id="PS50172">
    <property type="entry name" value="BRCT"/>
    <property type="match status" value="1"/>
</dbReference>
<evidence type="ECO:0000313" key="12">
    <source>
        <dbReference type="Proteomes" id="UP000014500"/>
    </source>
</evidence>
<dbReference type="AlphaFoldDB" id="T1JCV7"/>
<dbReference type="STRING" id="126957.T1JCV7"/>
<dbReference type="Pfam" id="PF00004">
    <property type="entry name" value="AAA"/>
    <property type="match status" value="1"/>
</dbReference>
<dbReference type="InterPro" id="IPR027417">
    <property type="entry name" value="P-loop_NTPase"/>
</dbReference>
<dbReference type="GO" id="GO:0005524">
    <property type="term" value="F:ATP binding"/>
    <property type="evidence" value="ECO:0007669"/>
    <property type="project" value="UniProtKB-UniRule"/>
</dbReference>
<accession>T1JCV7</accession>
<feature type="region of interest" description="Disordered" evidence="9">
    <location>
        <begin position="1"/>
        <end position="24"/>
    </location>
</feature>
<dbReference type="PhylomeDB" id="T1JCV7"/>
<evidence type="ECO:0000313" key="11">
    <source>
        <dbReference type="EnsemblMetazoa" id="SMAR011627-PA"/>
    </source>
</evidence>
<dbReference type="Gene3D" id="3.40.50.300">
    <property type="entry name" value="P-loop containing nucleotide triphosphate hydrolases"/>
    <property type="match status" value="1"/>
</dbReference>
<evidence type="ECO:0000256" key="2">
    <source>
        <dbReference type="ARBA" id="ARBA00006116"/>
    </source>
</evidence>
<dbReference type="GO" id="GO:0005663">
    <property type="term" value="C:DNA replication factor C complex"/>
    <property type="evidence" value="ECO:0007669"/>
    <property type="project" value="InterPro"/>
</dbReference>
<evidence type="ECO:0000256" key="4">
    <source>
        <dbReference type="ARBA" id="ARBA00022705"/>
    </source>
</evidence>
<dbReference type="Proteomes" id="UP000014500">
    <property type="component" value="Unassembled WGS sequence"/>
</dbReference>
<dbReference type="GO" id="GO:0005634">
    <property type="term" value="C:nucleus"/>
    <property type="evidence" value="ECO:0007669"/>
    <property type="project" value="UniProtKB-SubCell"/>
</dbReference>
<evidence type="ECO:0000256" key="9">
    <source>
        <dbReference type="SAM" id="MobiDB-lite"/>
    </source>
</evidence>
<keyword evidence="6 8" id="KW-0067">ATP-binding</keyword>
<feature type="domain" description="BRCT" evidence="10">
    <location>
        <begin position="150"/>
        <end position="231"/>
    </location>
</feature>
<reference evidence="11" key="2">
    <citation type="submission" date="2015-02" db="UniProtKB">
        <authorList>
            <consortium name="EnsemblMetazoa"/>
        </authorList>
    </citation>
    <scope>IDENTIFICATION</scope>
</reference>
<dbReference type="SMART" id="SM00292">
    <property type="entry name" value="BRCT"/>
    <property type="match status" value="1"/>
</dbReference>
<feature type="region of interest" description="Disordered" evidence="9">
    <location>
        <begin position="107"/>
        <end position="130"/>
    </location>
</feature>
<dbReference type="InterPro" id="IPR013725">
    <property type="entry name" value="DNA_replication_fac_RFC1_C"/>
</dbReference>
<evidence type="ECO:0000256" key="1">
    <source>
        <dbReference type="ARBA" id="ARBA00004123"/>
    </source>
</evidence>
<dbReference type="PANTHER" id="PTHR23389">
    <property type="entry name" value="CHROMOSOME TRANSMISSION FIDELITY FACTOR 18"/>
    <property type="match status" value="1"/>
</dbReference>
<evidence type="ECO:0000256" key="6">
    <source>
        <dbReference type="ARBA" id="ARBA00022840"/>
    </source>
</evidence>
<dbReference type="PANTHER" id="PTHR23389:SF6">
    <property type="entry name" value="REPLICATION FACTOR C SUBUNIT 1"/>
    <property type="match status" value="1"/>
</dbReference>